<comment type="caution">
    <text evidence="5">The sequence shown here is derived from an EMBL/GenBank/DDBJ whole genome shotgun (WGS) entry which is preliminary data.</text>
</comment>
<feature type="domain" description="Transposase Helix-turn-helix" evidence="4">
    <location>
        <begin position="82"/>
        <end position="132"/>
    </location>
</feature>
<evidence type="ECO:0000259" key="4">
    <source>
        <dbReference type="Pfam" id="PF13613"/>
    </source>
</evidence>
<evidence type="ECO:0000313" key="5">
    <source>
        <dbReference type="EMBL" id="CAF4135269.1"/>
    </source>
</evidence>
<feature type="domain" description="DDE Tnp4" evidence="3">
    <location>
        <begin position="163"/>
        <end position="322"/>
    </location>
</feature>
<dbReference type="Pfam" id="PF13359">
    <property type="entry name" value="DDE_Tnp_4"/>
    <property type="match status" value="1"/>
</dbReference>
<evidence type="ECO:0008006" key="7">
    <source>
        <dbReference type="Google" id="ProtNLM"/>
    </source>
</evidence>
<evidence type="ECO:0000256" key="2">
    <source>
        <dbReference type="ARBA" id="ARBA00022723"/>
    </source>
</evidence>
<sequence length="332" mass="38892">MISLPNLFEKLTLLENNIINFAMNIERFQNDDYNLNYFTGFRSYKIFNMVFELLQSQFDEHFIQYTSRDASALCRSKSIDNHKLSAENQFFLFMIRLRRATDEQELAVYFDISQSTISRIIISWTRFVYSVFSSINLWPTKDKIQQALTFEMKKNYPDVRVIVDCTEFQIEQPTNQQAQQDTWSTYKNTNTAKGLVAITPNGVVSYISPLYGAATSDKAILNMDGSQSLIELLEDGDCIMSDRGFSLDAKYTHLTLIHPPFLDPQKQLSSQQVLQTRIIARHRIHIERCMGRIKNYRLLNNIIPLKSIYLLEYWFYICTFLTMYDEPLVKIL</sequence>
<protein>
    <recommendedName>
        <fullName evidence="7">DDE Tnp4 domain-containing protein</fullName>
    </recommendedName>
</protein>
<evidence type="ECO:0000259" key="3">
    <source>
        <dbReference type="Pfam" id="PF13359"/>
    </source>
</evidence>
<dbReference type="Proteomes" id="UP000663844">
    <property type="component" value="Unassembled WGS sequence"/>
</dbReference>
<dbReference type="GO" id="GO:0046872">
    <property type="term" value="F:metal ion binding"/>
    <property type="evidence" value="ECO:0007669"/>
    <property type="project" value="UniProtKB-KW"/>
</dbReference>
<organism evidence="5 6">
    <name type="scientific">Adineta steineri</name>
    <dbReference type="NCBI Taxonomy" id="433720"/>
    <lineage>
        <taxon>Eukaryota</taxon>
        <taxon>Metazoa</taxon>
        <taxon>Spiralia</taxon>
        <taxon>Gnathifera</taxon>
        <taxon>Rotifera</taxon>
        <taxon>Eurotatoria</taxon>
        <taxon>Bdelloidea</taxon>
        <taxon>Adinetida</taxon>
        <taxon>Adinetidae</taxon>
        <taxon>Adineta</taxon>
    </lineage>
</organism>
<dbReference type="PANTHER" id="PTHR23080">
    <property type="entry name" value="THAP DOMAIN PROTEIN"/>
    <property type="match status" value="1"/>
</dbReference>
<dbReference type="PANTHER" id="PTHR23080:SF133">
    <property type="entry name" value="SI:CH211-262I1.5-RELATED"/>
    <property type="match status" value="1"/>
</dbReference>
<reference evidence="5" key="1">
    <citation type="submission" date="2021-02" db="EMBL/GenBank/DDBJ databases">
        <authorList>
            <person name="Nowell W R."/>
        </authorList>
    </citation>
    <scope>NUCLEOTIDE SEQUENCE</scope>
</reference>
<evidence type="ECO:0000256" key="1">
    <source>
        <dbReference type="ARBA" id="ARBA00001968"/>
    </source>
</evidence>
<keyword evidence="2" id="KW-0479">Metal-binding</keyword>
<evidence type="ECO:0000313" key="6">
    <source>
        <dbReference type="Proteomes" id="UP000663844"/>
    </source>
</evidence>
<dbReference type="EMBL" id="CAJOAZ010006461">
    <property type="protein sequence ID" value="CAF4135269.1"/>
    <property type="molecule type" value="Genomic_DNA"/>
</dbReference>
<comment type="cofactor">
    <cofactor evidence="1">
        <name>a divalent metal cation</name>
        <dbReference type="ChEBI" id="CHEBI:60240"/>
    </cofactor>
</comment>
<dbReference type="AlphaFoldDB" id="A0A819X892"/>
<proteinExistence type="predicted"/>
<accession>A0A819X892</accession>
<dbReference type="InterPro" id="IPR027805">
    <property type="entry name" value="Transposase_HTH_dom"/>
</dbReference>
<gene>
    <name evidence="5" type="ORF">OXD698_LOCUS37239</name>
</gene>
<dbReference type="Pfam" id="PF13613">
    <property type="entry name" value="HTH_Tnp_4"/>
    <property type="match status" value="1"/>
</dbReference>
<name>A0A819X892_9BILA</name>
<dbReference type="InterPro" id="IPR027806">
    <property type="entry name" value="HARBI1_dom"/>
</dbReference>